<dbReference type="Pfam" id="PF01873">
    <property type="entry name" value="eIF-5_eIF-2B"/>
    <property type="match status" value="1"/>
</dbReference>
<evidence type="ECO:0000256" key="2">
    <source>
        <dbReference type="ARBA" id="ARBA00010397"/>
    </source>
</evidence>
<reference evidence="11" key="1">
    <citation type="journal article" date="2020" name="mSystems">
        <title>Genome- and Community-Level Interaction Insights into Carbon Utilization and Element Cycling Functions of Hydrothermarchaeota in Hydrothermal Sediment.</title>
        <authorList>
            <person name="Zhou Z."/>
            <person name="Liu Y."/>
            <person name="Xu W."/>
            <person name="Pan J."/>
            <person name="Luo Z.H."/>
            <person name="Li M."/>
        </authorList>
    </citation>
    <scope>NUCLEOTIDE SEQUENCE [LARGE SCALE GENOMIC DNA]</scope>
    <source>
        <strain evidence="11">SpSt-23</strain>
    </source>
</reference>
<dbReference type="PANTHER" id="PTHR23001">
    <property type="entry name" value="EUKARYOTIC TRANSLATION INITIATION FACTOR"/>
    <property type="match status" value="1"/>
</dbReference>
<sequence>MKSIKDYSYEELLDRAIQKLPSKKGSGEVFEIPRAEVLIVGGRTIVHNFSEIAEALGREKDVVQKYFVKELGVPAFLNEAGQLLLQGKFNASVINKLIEVFVEKYVKCPTCGAIHTKLAKKGKVFVMRCEACGAETTLPAF</sequence>
<dbReference type="InterPro" id="IPR016189">
    <property type="entry name" value="Transl_init_fac_IF2/IF5_N"/>
</dbReference>
<dbReference type="SUPFAM" id="SSF75689">
    <property type="entry name" value="Zinc-binding domain of translation initiation factor 2 beta"/>
    <property type="match status" value="1"/>
</dbReference>
<organism evidence="11">
    <name type="scientific">Thermosphaera aggregans</name>
    <dbReference type="NCBI Taxonomy" id="54254"/>
    <lineage>
        <taxon>Archaea</taxon>
        <taxon>Thermoproteota</taxon>
        <taxon>Thermoprotei</taxon>
        <taxon>Desulfurococcales</taxon>
        <taxon>Desulfurococcaceae</taxon>
        <taxon>Thermosphaera</taxon>
    </lineage>
</organism>
<evidence type="ECO:0000313" key="11">
    <source>
        <dbReference type="EMBL" id="HEF86907.1"/>
    </source>
</evidence>
<dbReference type="SMART" id="SM00653">
    <property type="entry name" value="eIF2B_5"/>
    <property type="match status" value="1"/>
</dbReference>
<comment type="subunit">
    <text evidence="3 9">Heterotrimer composed of an alpha, a beta and a gamma chain.</text>
</comment>
<dbReference type="SUPFAM" id="SSF100966">
    <property type="entry name" value="Translation initiation factor 2 beta, aIF2beta, N-terminal domain"/>
    <property type="match status" value="1"/>
</dbReference>
<feature type="domain" description="Translation initiation factor IF2/IF5" evidence="10">
    <location>
        <begin position="27"/>
        <end position="135"/>
    </location>
</feature>
<evidence type="ECO:0000256" key="1">
    <source>
        <dbReference type="ARBA" id="ARBA00003323"/>
    </source>
</evidence>
<evidence type="ECO:0000256" key="8">
    <source>
        <dbReference type="ARBA" id="ARBA00032408"/>
    </source>
</evidence>
<proteinExistence type="inferred from homology"/>
<keyword evidence="6 9" id="KW-0648">Protein biosynthesis</keyword>
<dbReference type="InterPro" id="IPR004458">
    <property type="entry name" value="TIF2_bsu_arc"/>
</dbReference>
<evidence type="ECO:0000256" key="3">
    <source>
        <dbReference type="ARBA" id="ARBA00011243"/>
    </source>
</evidence>
<evidence type="ECO:0000256" key="9">
    <source>
        <dbReference type="HAMAP-Rule" id="MF_00232"/>
    </source>
</evidence>
<dbReference type="InterPro" id="IPR045196">
    <property type="entry name" value="IF2/IF5"/>
</dbReference>
<name>A0A7C2G0L5_9CREN</name>
<gene>
    <name evidence="9" type="primary">eif2b</name>
    <name evidence="11" type="ORF">ENP55_01085</name>
</gene>
<dbReference type="InterPro" id="IPR002735">
    <property type="entry name" value="Transl_init_fac_IF2/IF5_dom"/>
</dbReference>
<dbReference type="EMBL" id="DSJT01000004">
    <property type="protein sequence ID" value="HEF86907.1"/>
    <property type="molecule type" value="Genomic_DNA"/>
</dbReference>
<accession>A0A7C2G0L5</accession>
<dbReference type="GO" id="GO:0003743">
    <property type="term" value="F:translation initiation factor activity"/>
    <property type="evidence" value="ECO:0007669"/>
    <property type="project" value="UniProtKB-UniRule"/>
</dbReference>
<dbReference type="PANTHER" id="PTHR23001:SF3">
    <property type="entry name" value="EUKARYOTIC TRANSLATION INITIATION FACTOR 2 SUBUNIT 2"/>
    <property type="match status" value="1"/>
</dbReference>
<comment type="similarity">
    <text evidence="2 9">Belongs to the eIF-2-beta/eIF-5 family.</text>
</comment>
<evidence type="ECO:0000256" key="6">
    <source>
        <dbReference type="ARBA" id="ARBA00022917"/>
    </source>
</evidence>
<comment type="caution">
    <text evidence="11">The sequence shown here is derived from an EMBL/GenBank/DDBJ whole genome shotgun (WGS) entry which is preliminary data.</text>
</comment>
<dbReference type="InterPro" id="IPR016190">
    <property type="entry name" value="Transl_init_fac_IF2/IF5_Zn-bd"/>
</dbReference>
<dbReference type="NCBIfam" id="NF003067">
    <property type="entry name" value="PRK03988.1"/>
    <property type="match status" value="1"/>
</dbReference>
<evidence type="ECO:0000259" key="10">
    <source>
        <dbReference type="SMART" id="SM00653"/>
    </source>
</evidence>
<protein>
    <recommendedName>
        <fullName evidence="4 9">Translation initiation factor 2 subunit beta</fullName>
    </recommendedName>
    <alternativeName>
        <fullName evidence="7 9">aIF2-beta</fullName>
    </alternativeName>
    <alternativeName>
        <fullName evidence="8 9">eIF-2-beta</fullName>
    </alternativeName>
</protein>
<evidence type="ECO:0000256" key="5">
    <source>
        <dbReference type="ARBA" id="ARBA00022540"/>
    </source>
</evidence>
<comment type="function">
    <text evidence="1 9">eIF-2 functions in the early steps of protein synthesis by forming a ternary complex with GTP and initiator tRNA.</text>
</comment>
<keyword evidence="5 9" id="KW-0396">Initiation factor</keyword>
<evidence type="ECO:0000256" key="7">
    <source>
        <dbReference type="ARBA" id="ARBA00031466"/>
    </source>
</evidence>
<evidence type="ECO:0000256" key="4">
    <source>
        <dbReference type="ARBA" id="ARBA00022314"/>
    </source>
</evidence>
<dbReference type="AlphaFoldDB" id="A0A7C2G0L5"/>
<dbReference type="HAMAP" id="MF_00232">
    <property type="entry name" value="eIF_2_beta"/>
    <property type="match status" value="1"/>
</dbReference>
<dbReference type="Gene3D" id="3.30.30.170">
    <property type="match status" value="1"/>
</dbReference>